<dbReference type="RefSeq" id="XP_004363036.1">
    <property type="nucleotide sequence ID" value="XM_004362979.1"/>
</dbReference>
<dbReference type="OrthoDB" id="20440at2759"/>
<organism evidence="5 6">
    <name type="scientific">Cavenderia fasciculata</name>
    <name type="common">Slime mold</name>
    <name type="synonym">Dictyostelium fasciculatum</name>
    <dbReference type="NCBI Taxonomy" id="261658"/>
    <lineage>
        <taxon>Eukaryota</taxon>
        <taxon>Amoebozoa</taxon>
        <taxon>Evosea</taxon>
        <taxon>Eumycetozoa</taxon>
        <taxon>Dictyostelia</taxon>
        <taxon>Acytosteliales</taxon>
        <taxon>Cavenderiaceae</taxon>
        <taxon>Cavenderia</taxon>
    </lineage>
</organism>
<sequence length="500" mass="57608">MEEDLFSDPYNKLVSHVRSFDDSLASSGGAGGGAADRGGSNGNKYALSLPAVTQDLAQFLWSQKHNFSERLCRLRPKSATESETRRNEIKARKQFIMKGDIIEVVDDFIQIAFQLSDKLNIDEYLACQVLAHVLNLTSIRDNSQLLILCEDFVYQTRSCYLNTLKEILSYLNSEIDKSKRDVLQMFICELLSGGTNNLVSILLKLFEEKIQNITVPTNQKEFKYRIIECQRIVECLYLICFQFIVKEESIKAILLKLKECSKLFSNQQIDTTLYHQLFQITYTLLLTIFVLFEEPKVVLMNPTEKKPTTNNCLSNQTFLSSVLSDIENEWEHNISIQSSLLTLFYIFKLKVEGGSGVENNYKSKAFPKDRNGMEFLVKIVESKEFKNSSLKNLYQFILDDYACSIVELFPISTEKNNQISFLNNFNNFLVSIYKDGSTSSKRFWECCETSGFLKSLWMQIPNGLIDSSHFTWNKIIQHLQIYVDALNQPNNSSRRQYPCR</sequence>
<dbReference type="OMA" id="WECCETS"/>
<dbReference type="GO" id="GO:0017056">
    <property type="term" value="F:structural constituent of nuclear pore"/>
    <property type="evidence" value="ECO:0007669"/>
    <property type="project" value="TreeGrafter"/>
</dbReference>
<evidence type="ECO:0000313" key="6">
    <source>
        <dbReference type="Proteomes" id="UP000007797"/>
    </source>
</evidence>
<dbReference type="GeneID" id="14877343"/>
<protein>
    <submittedName>
        <fullName evidence="5">Prespore-specific protein</fullName>
    </submittedName>
</protein>
<evidence type="ECO:0000256" key="3">
    <source>
        <dbReference type="ARBA" id="ARBA00022448"/>
    </source>
</evidence>
<evidence type="ECO:0000313" key="5">
    <source>
        <dbReference type="EMBL" id="EGG25185.1"/>
    </source>
</evidence>
<name>F4PHK1_CACFS</name>
<dbReference type="EMBL" id="GL883006">
    <property type="protein sequence ID" value="EGG25185.1"/>
    <property type="molecule type" value="Genomic_DNA"/>
</dbReference>
<comment type="subcellular location">
    <subcellularLocation>
        <location evidence="1">Nucleus</location>
    </subcellularLocation>
</comment>
<dbReference type="Pfam" id="PF11894">
    <property type="entry name" value="Nup192"/>
    <property type="match status" value="1"/>
</dbReference>
<accession>F4PHK1</accession>
<evidence type="ECO:0000256" key="2">
    <source>
        <dbReference type="ARBA" id="ARBA00005892"/>
    </source>
</evidence>
<dbReference type="STRING" id="1054147.F4PHK1"/>
<dbReference type="GO" id="GO:0044611">
    <property type="term" value="C:nuclear pore inner ring"/>
    <property type="evidence" value="ECO:0007669"/>
    <property type="project" value="TreeGrafter"/>
</dbReference>
<keyword evidence="6" id="KW-1185">Reference proteome</keyword>
<dbReference type="KEGG" id="dfa:DFA_03433"/>
<keyword evidence="4" id="KW-0539">Nucleus</keyword>
<dbReference type="GO" id="GO:0006999">
    <property type="term" value="P:nuclear pore organization"/>
    <property type="evidence" value="ECO:0007669"/>
    <property type="project" value="TreeGrafter"/>
</dbReference>
<dbReference type="PANTHER" id="PTHR31344:SF0">
    <property type="entry name" value="NUCLEAR PORE COMPLEX PROTEIN NUP205"/>
    <property type="match status" value="1"/>
</dbReference>
<gene>
    <name evidence="5" type="ORF">DFA_03433</name>
</gene>
<keyword evidence="3" id="KW-0813">Transport</keyword>
<evidence type="ECO:0000256" key="1">
    <source>
        <dbReference type="ARBA" id="ARBA00004123"/>
    </source>
</evidence>
<dbReference type="AlphaFoldDB" id="F4PHK1"/>
<dbReference type="Proteomes" id="UP000007797">
    <property type="component" value="Unassembled WGS sequence"/>
</dbReference>
<reference evidence="6" key="1">
    <citation type="journal article" date="2011" name="Genome Res.">
        <title>Phylogeny-wide analysis of social amoeba genomes highlights ancient origins for complex intercellular communication.</title>
        <authorList>
            <person name="Heidel A.J."/>
            <person name="Lawal H.M."/>
            <person name="Felder M."/>
            <person name="Schilde C."/>
            <person name="Helps N.R."/>
            <person name="Tunggal B."/>
            <person name="Rivero F."/>
            <person name="John U."/>
            <person name="Schleicher M."/>
            <person name="Eichinger L."/>
            <person name="Platzer M."/>
            <person name="Noegel A.A."/>
            <person name="Schaap P."/>
            <person name="Gloeckner G."/>
        </authorList>
    </citation>
    <scope>NUCLEOTIDE SEQUENCE [LARGE SCALE GENOMIC DNA]</scope>
    <source>
        <strain evidence="6">SH3</strain>
    </source>
</reference>
<dbReference type="InterPro" id="IPR021827">
    <property type="entry name" value="Nup186/Nup192/Nup205"/>
</dbReference>
<dbReference type="PANTHER" id="PTHR31344">
    <property type="entry name" value="NUCLEAR PORE COMPLEX PROTEIN NUP205"/>
    <property type="match status" value="1"/>
</dbReference>
<comment type="similarity">
    <text evidence="2">Belongs to the NUP186/NUP192/NUP205 family.</text>
</comment>
<proteinExistence type="inferred from homology"/>
<evidence type="ECO:0000256" key="4">
    <source>
        <dbReference type="ARBA" id="ARBA00023242"/>
    </source>
</evidence>